<name>A0A1H0NYI4_9PSED</name>
<dbReference type="AlphaFoldDB" id="A0A1H0NYI4"/>
<dbReference type="Proteomes" id="UP000198827">
    <property type="component" value="Chromosome I"/>
</dbReference>
<gene>
    <name evidence="1" type="ORF">SAMN04489798_4352</name>
</gene>
<organism evidence="1 2">
    <name type="scientific">Pseudomonas arsenicoxydans</name>
    <dbReference type="NCBI Taxonomy" id="702115"/>
    <lineage>
        <taxon>Bacteria</taxon>
        <taxon>Pseudomonadati</taxon>
        <taxon>Pseudomonadota</taxon>
        <taxon>Gammaproteobacteria</taxon>
        <taxon>Pseudomonadales</taxon>
        <taxon>Pseudomonadaceae</taxon>
        <taxon>Pseudomonas</taxon>
    </lineage>
</organism>
<evidence type="ECO:0000313" key="1">
    <source>
        <dbReference type="EMBL" id="SDO97744.1"/>
    </source>
</evidence>
<sequence>MPCSGDPLERIHPPPVQLATLPLQCAWQEALSGIGRATNTLLILHHVSTAQGFVWALQVGNTVTDDEAQQMNAIISYAERAAFRRLAGGKR</sequence>
<dbReference type="EMBL" id="LT629705">
    <property type="protein sequence ID" value="SDO97744.1"/>
    <property type="molecule type" value="Genomic_DNA"/>
</dbReference>
<reference evidence="1 2" key="1">
    <citation type="submission" date="2016-10" db="EMBL/GenBank/DDBJ databases">
        <authorList>
            <person name="de Groot N.N."/>
        </authorList>
    </citation>
    <scope>NUCLEOTIDE SEQUENCE [LARGE SCALE GENOMIC DNA]</scope>
    <source>
        <strain evidence="1 2">CECT 7543</strain>
    </source>
</reference>
<protein>
    <submittedName>
        <fullName evidence="1">Uncharacterized protein</fullName>
    </submittedName>
</protein>
<accession>A0A1H0NYI4</accession>
<evidence type="ECO:0000313" key="2">
    <source>
        <dbReference type="Proteomes" id="UP000198827"/>
    </source>
</evidence>
<proteinExistence type="predicted"/>
<dbReference type="RefSeq" id="WP_090183903.1">
    <property type="nucleotide sequence ID" value="NZ_LT629705.1"/>
</dbReference>